<accession>A0A8S5TDF3</accession>
<dbReference type="EMBL" id="BK032807">
    <property type="protein sequence ID" value="DAF61333.1"/>
    <property type="molecule type" value="Genomic_DNA"/>
</dbReference>
<protein>
    <submittedName>
        <fullName evidence="1">Uncharacterized protein</fullName>
    </submittedName>
</protein>
<name>A0A8S5TDF3_9CAUD</name>
<proteinExistence type="predicted"/>
<reference evidence="1" key="1">
    <citation type="journal article" date="2021" name="Proc. Natl. Acad. Sci. U.S.A.">
        <title>A Catalog of Tens of Thousands of Viruses from Human Metagenomes Reveals Hidden Associations with Chronic Diseases.</title>
        <authorList>
            <person name="Tisza M.J."/>
            <person name="Buck C.B."/>
        </authorList>
    </citation>
    <scope>NUCLEOTIDE SEQUENCE</scope>
    <source>
        <strain evidence="1">CtkV91</strain>
    </source>
</reference>
<organism evidence="1">
    <name type="scientific">Siphoviridae sp. ctkV91</name>
    <dbReference type="NCBI Taxonomy" id="2827924"/>
    <lineage>
        <taxon>Viruses</taxon>
        <taxon>Duplodnaviria</taxon>
        <taxon>Heunggongvirae</taxon>
        <taxon>Uroviricota</taxon>
        <taxon>Caudoviricetes</taxon>
    </lineage>
</organism>
<evidence type="ECO:0000313" key="1">
    <source>
        <dbReference type="EMBL" id="DAF61333.1"/>
    </source>
</evidence>
<sequence length="54" mass="5766">MRGCSVDGGVVVFSPHPLACEKDHIAPQLCQKRRTRKKKGGGCVFAFHSLALGA</sequence>